<dbReference type="EMBL" id="DYYI01000066">
    <property type="protein sequence ID" value="HJE19852.1"/>
    <property type="molecule type" value="Genomic_DNA"/>
</dbReference>
<sequence>MELFLIGVLIMIAFVFLVITLRERSNRRSQRKFNEQRQKGLDEISIYEDITLTENLRIALDHYKAQGIRIPLDIVLGLQYTDFENMYDAVVTIENRRHNWKLENSKKVGM</sequence>
<accession>A0A921DXB4</accession>
<dbReference type="InterPro" id="IPR009595">
    <property type="entry name" value="Phage_DNA_replic_GP16.7"/>
</dbReference>
<keyword evidence="1" id="KW-0812">Transmembrane</keyword>
<evidence type="ECO:0000313" key="3">
    <source>
        <dbReference type="Proteomes" id="UP000763505"/>
    </source>
</evidence>
<dbReference type="AlphaFoldDB" id="A0A921DXB4"/>
<organism evidence="2 3">
    <name type="scientific">Aliicoccus persicus</name>
    <dbReference type="NCBI Taxonomy" id="930138"/>
    <lineage>
        <taxon>Bacteria</taxon>
        <taxon>Bacillati</taxon>
        <taxon>Bacillota</taxon>
        <taxon>Bacilli</taxon>
        <taxon>Bacillales</taxon>
        <taxon>Staphylococcaceae</taxon>
        <taxon>Aliicoccus</taxon>
    </lineage>
</organism>
<comment type="caution">
    <text evidence="2">The sequence shown here is derived from an EMBL/GenBank/DDBJ whole genome shotgun (WGS) entry which is preliminary data.</text>
</comment>
<evidence type="ECO:0000256" key="1">
    <source>
        <dbReference type="SAM" id="Phobius"/>
    </source>
</evidence>
<keyword evidence="1" id="KW-1133">Transmembrane helix</keyword>
<dbReference type="SUPFAM" id="SSF140713">
    <property type="entry name" value="Phage replication organizer domain"/>
    <property type="match status" value="1"/>
</dbReference>
<name>A0A921DXB4_9STAP</name>
<dbReference type="Gene3D" id="1.10.8.600">
    <property type="entry name" value="Phage phi29 replication organiser protein p16.7-like"/>
    <property type="match status" value="1"/>
</dbReference>
<proteinExistence type="predicted"/>
<reference evidence="2" key="1">
    <citation type="journal article" date="2021" name="PeerJ">
        <title>Extensive microbial diversity within the chicken gut microbiome revealed by metagenomics and culture.</title>
        <authorList>
            <person name="Gilroy R."/>
            <person name="Ravi A."/>
            <person name="Getino M."/>
            <person name="Pursley I."/>
            <person name="Horton D.L."/>
            <person name="Alikhan N.F."/>
            <person name="Baker D."/>
            <person name="Gharbi K."/>
            <person name="Hall N."/>
            <person name="Watson M."/>
            <person name="Adriaenssens E.M."/>
            <person name="Foster-Nyarko E."/>
            <person name="Jarju S."/>
            <person name="Secka A."/>
            <person name="Antonio M."/>
            <person name="Oren A."/>
            <person name="Chaudhuri R.R."/>
            <person name="La Ragione R."/>
            <person name="Hildebrand F."/>
            <person name="Pallen M.J."/>
        </authorList>
    </citation>
    <scope>NUCLEOTIDE SEQUENCE</scope>
    <source>
        <strain evidence="2">6019</strain>
    </source>
</reference>
<gene>
    <name evidence="2" type="ORF">K8V35_05820</name>
</gene>
<dbReference type="Proteomes" id="UP000763505">
    <property type="component" value="Unassembled WGS sequence"/>
</dbReference>
<dbReference type="Pfam" id="PF06720">
    <property type="entry name" value="Phi-29_GP16_7"/>
    <property type="match status" value="1"/>
</dbReference>
<feature type="transmembrane region" description="Helical" evidence="1">
    <location>
        <begin position="6"/>
        <end position="22"/>
    </location>
</feature>
<dbReference type="GO" id="GO:0039693">
    <property type="term" value="P:viral DNA genome replication"/>
    <property type="evidence" value="ECO:0007669"/>
    <property type="project" value="InterPro"/>
</dbReference>
<keyword evidence="1" id="KW-0472">Membrane</keyword>
<dbReference type="InterPro" id="IPR037211">
    <property type="entry name" value="Phage_DNA_replic_GP16.7_sf"/>
</dbReference>
<evidence type="ECO:0000313" key="2">
    <source>
        <dbReference type="EMBL" id="HJE19852.1"/>
    </source>
</evidence>
<protein>
    <submittedName>
        <fullName evidence="2">Uncharacterized protein</fullName>
    </submittedName>
</protein>
<reference evidence="2" key="2">
    <citation type="submission" date="2021-09" db="EMBL/GenBank/DDBJ databases">
        <authorList>
            <person name="Gilroy R."/>
        </authorList>
    </citation>
    <scope>NUCLEOTIDE SEQUENCE</scope>
    <source>
        <strain evidence="2">6019</strain>
    </source>
</reference>